<feature type="binding site" evidence="2">
    <location>
        <position position="151"/>
    </location>
    <ligand>
        <name>Zn(2+)</name>
        <dbReference type="ChEBI" id="CHEBI:29105"/>
    </ligand>
</feature>
<dbReference type="SMART" id="SM01388">
    <property type="entry name" value="Mob1_phocein"/>
    <property type="match status" value="1"/>
</dbReference>
<evidence type="ECO:0000313" key="4">
    <source>
        <dbReference type="Proteomes" id="UP000233040"/>
    </source>
</evidence>
<feature type="binding site" evidence="2">
    <location>
        <position position="92"/>
    </location>
    <ligand>
        <name>Zn(2+)</name>
        <dbReference type="ChEBI" id="CHEBI:29105"/>
    </ligand>
</feature>
<dbReference type="Proteomes" id="UP000233040">
    <property type="component" value="Unassembled WGS sequence"/>
</dbReference>
<dbReference type="Pfam" id="PF03637">
    <property type="entry name" value="Mob1_phocein"/>
    <property type="match status" value="2"/>
</dbReference>
<dbReference type="InterPro" id="IPR005301">
    <property type="entry name" value="MOB_kinase_act_fam"/>
</dbReference>
<keyword evidence="2" id="KW-0862">Zinc</keyword>
<feature type="binding site" evidence="2">
    <location>
        <position position="156"/>
    </location>
    <ligand>
        <name>Zn(2+)</name>
        <dbReference type="ChEBI" id="CHEBI:29105"/>
    </ligand>
</feature>
<name>A0A2K5Q4R9_CEBIM</name>
<keyword evidence="4" id="KW-1185">Reference proteome</keyword>
<keyword evidence="2" id="KW-0479">Metal-binding</keyword>
<proteinExistence type="inferred from homology"/>
<dbReference type="OMA" id="ESLRKWD"/>
<dbReference type="PANTHER" id="PTHR22599">
    <property type="entry name" value="MPS ONE BINDER KINASE ACTIVATOR-LIKE MOB"/>
    <property type="match status" value="1"/>
</dbReference>
<dbReference type="AlphaFoldDB" id="A0A2K5Q4R9"/>
<organism evidence="3 4">
    <name type="scientific">Cebus imitator</name>
    <name type="common">Panamanian white-faced capuchin</name>
    <name type="synonym">Cebus capucinus imitator</name>
    <dbReference type="NCBI Taxonomy" id="2715852"/>
    <lineage>
        <taxon>Eukaryota</taxon>
        <taxon>Metazoa</taxon>
        <taxon>Chordata</taxon>
        <taxon>Craniata</taxon>
        <taxon>Vertebrata</taxon>
        <taxon>Euteleostomi</taxon>
        <taxon>Mammalia</taxon>
        <taxon>Eutheria</taxon>
        <taxon>Euarchontoglires</taxon>
        <taxon>Primates</taxon>
        <taxon>Haplorrhini</taxon>
        <taxon>Platyrrhini</taxon>
        <taxon>Cebidae</taxon>
        <taxon>Cebinae</taxon>
        <taxon>Cebus</taxon>
    </lineage>
</organism>
<reference evidence="3" key="1">
    <citation type="submission" date="2025-08" db="UniProtKB">
        <authorList>
            <consortium name="Ensembl"/>
        </authorList>
    </citation>
    <scope>IDENTIFICATION</scope>
</reference>
<evidence type="ECO:0000313" key="3">
    <source>
        <dbReference type="Ensembl" id="ENSCCAP00000010844.1"/>
    </source>
</evidence>
<evidence type="ECO:0000256" key="1">
    <source>
        <dbReference type="ARBA" id="ARBA00005621"/>
    </source>
</evidence>
<dbReference type="STRING" id="9516.ENSCCAP00000010844"/>
<dbReference type="GeneTree" id="ENSGT01120000271909"/>
<comment type="similarity">
    <text evidence="1">Belongs to the MOB1/phocein family.</text>
</comment>
<dbReference type="Gene3D" id="1.20.140.30">
    <property type="entry name" value="MOB kinase activator"/>
    <property type="match status" value="2"/>
</dbReference>
<feature type="binding site" evidence="2">
    <location>
        <position position="97"/>
    </location>
    <ligand>
        <name>Zn(2+)</name>
        <dbReference type="ChEBI" id="CHEBI:29105"/>
    </ligand>
</feature>
<protein>
    <submittedName>
        <fullName evidence="3">Uncharacterized protein</fullName>
    </submittedName>
</protein>
<evidence type="ECO:0000256" key="2">
    <source>
        <dbReference type="PIRSR" id="PIRSR605301-1"/>
    </source>
</evidence>
<dbReference type="InterPro" id="IPR036703">
    <property type="entry name" value="MOB_kinase_act_sf"/>
</dbReference>
<dbReference type="Ensembl" id="ENSCCAT00000028243.1">
    <property type="protein sequence ID" value="ENSCCAP00000010844.1"/>
    <property type="gene ID" value="ENSCCAG00000023153.1"/>
</dbReference>
<reference evidence="3" key="2">
    <citation type="submission" date="2025-09" db="UniProtKB">
        <authorList>
            <consortium name="Ensembl"/>
        </authorList>
    </citation>
    <scope>IDENTIFICATION</scope>
</reference>
<sequence>MVMVEGTAVLRWNRLGTKAQDFYNWPDESLEKMDSTLWVQQCIQQNIRADCSNIDKILEPPEGQDENIWKYEYLKQFCLELNGPDVKPQSECHPDTCTEMTASEQQICLCATHKTRLHILDGVVNKYFPIRVSIKESSVAKLGSIYRIFSHAYFHHWQIFDEYENETFLCCQFTNFALKCNLMSKDKLSVLILEEEVQNSVSRESEA</sequence>
<dbReference type="SUPFAM" id="SSF101152">
    <property type="entry name" value="Mob1/phocein"/>
    <property type="match status" value="1"/>
</dbReference>
<accession>A0A2K5Q4R9</accession>